<evidence type="ECO:0000256" key="5">
    <source>
        <dbReference type="ARBA" id="ARBA00022898"/>
    </source>
</evidence>
<evidence type="ECO:0000313" key="9">
    <source>
        <dbReference type="Proteomes" id="UP001230220"/>
    </source>
</evidence>
<name>A0ABU0E2F2_9FIRM</name>
<gene>
    <name evidence="8" type="ORF">J2S15_001829</name>
</gene>
<dbReference type="InterPro" id="IPR002912">
    <property type="entry name" value="ACT_dom"/>
</dbReference>
<dbReference type="Proteomes" id="UP001230220">
    <property type="component" value="Unassembled WGS sequence"/>
</dbReference>
<evidence type="ECO:0000313" key="8">
    <source>
        <dbReference type="EMBL" id="MDQ0361082.1"/>
    </source>
</evidence>
<dbReference type="InterPro" id="IPR001926">
    <property type="entry name" value="TrpB-like_PALP"/>
</dbReference>
<protein>
    <recommendedName>
        <fullName evidence="4">threonine ammonia-lyase</fullName>
        <ecNumber evidence="4">4.3.1.19</ecNumber>
    </recommendedName>
</protein>
<evidence type="ECO:0000256" key="3">
    <source>
        <dbReference type="ARBA" id="ARBA00010869"/>
    </source>
</evidence>
<dbReference type="CDD" id="cd01562">
    <property type="entry name" value="Thr-dehyd"/>
    <property type="match status" value="1"/>
</dbReference>
<evidence type="ECO:0000256" key="1">
    <source>
        <dbReference type="ARBA" id="ARBA00001274"/>
    </source>
</evidence>
<dbReference type="InterPro" id="IPR005789">
    <property type="entry name" value="Thr_deHydtase_catblc"/>
</dbReference>
<comment type="catalytic activity">
    <reaction evidence="1">
        <text>L-threonine = 2-oxobutanoate + NH4(+)</text>
        <dbReference type="Rhea" id="RHEA:22108"/>
        <dbReference type="ChEBI" id="CHEBI:16763"/>
        <dbReference type="ChEBI" id="CHEBI:28938"/>
        <dbReference type="ChEBI" id="CHEBI:57926"/>
        <dbReference type="EC" id="4.3.1.19"/>
    </reaction>
</comment>
<feature type="domain" description="ACT" evidence="7">
    <location>
        <begin position="325"/>
        <end position="401"/>
    </location>
</feature>
<keyword evidence="5" id="KW-0663">Pyridoxal phosphate</keyword>
<dbReference type="SUPFAM" id="SSF53686">
    <property type="entry name" value="Tryptophan synthase beta subunit-like PLP-dependent enzymes"/>
    <property type="match status" value="1"/>
</dbReference>
<dbReference type="EC" id="4.3.1.19" evidence="4"/>
<sequence>MLTLDKIYQASYVLKDVIRPTELMAAPNIDSENNIFLKAENLQITGSFKIRGSYFKISQLSDEEKAKGIIACSAGNHAQGVALAAQKNNIPCLICMPDSAPISKIEATKSYGADIHLAQGSYDDAYDDALRLQKEKGYTFIHPFNDEDVIAGQGTIGFEILDQLENIDAVVVPIGGGGLISGVAFAVKTLKPECKVYGVQAAGAASMSEARKCDKIVSLDEVNTFADGIAVKRAGDLTYELTKKYVDEIITVTDDEIAAAILMLMEKQKMVAEGAGAVSVAAAMFNKLPIKDKNVVCIVSGGNIDVNILARVITRGLLMSGRKTSLTIALVDKPGQLLGVSRIISECGGNVVAVDYDNGDPDMDINSCFLKITMETKNHEHIEAIIKELEKNDFKIVKERT</sequence>
<dbReference type="PANTHER" id="PTHR48078:SF6">
    <property type="entry name" value="L-THREONINE DEHYDRATASE CATABOLIC TDCB"/>
    <property type="match status" value="1"/>
</dbReference>
<dbReference type="InterPro" id="IPR045865">
    <property type="entry name" value="ACT-like_dom_sf"/>
</dbReference>
<dbReference type="InterPro" id="IPR044561">
    <property type="entry name" value="ACT_ThrD-II-like"/>
</dbReference>
<dbReference type="PROSITE" id="PS51671">
    <property type="entry name" value="ACT"/>
    <property type="match status" value="1"/>
</dbReference>
<dbReference type="SUPFAM" id="SSF55021">
    <property type="entry name" value="ACT-like"/>
    <property type="match status" value="1"/>
</dbReference>
<keyword evidence="9" id="KW-1185">Reference proteome</keyword>
<comment type="similarity">
    <text evidence="3">Belongs to the serine/threonine dehydratase family.</text>
</comment>
<evidence type="ECO:0000256" key="4">
    <source>
        <dbReference type="ARBA" id="ARBA00012096"/>
    </source>
</evidence>
<organism evidence="8 9">
    <name type="scientific">Breznakia pachnodae</name>
    <dbReference type="NCBI Taxonomy" id="265178"/>
    <lineage>
        <taxon>Bacteria</taxon>
        <taxon>Bacillati</taxon>
        <taxon>Bacillota</taxon>
        <taxon>Erysipelotrichia</taxon>
        <taxon>Erysipelotrichales</taxon>
        <taxon>Erysipelotrichaceae</taxon>
        <taxon>Breznakia</taxon>
    </lineage>
</organism>
<proteinExistence type="inferred from homology"/>
<dbReference type="GO" id="GO:0004794">
    <property type="term" value="F:threonine deaminase activity"/>
    <property type="evidence" value="ECO:0007669"/>
    <property type="project" value="UniProtKB-EC"/>
</dbReference>
<dbReference type="CDD" id="cd04886">
    <property type="entry name" value="ACT_ThrD-II-like"/>
    <property type="match status" value="1"/>
</dbReference>
<dbReference type="PANTHER" id="PTHR48078">
    <property type="entry name" value="THREONINE DEHYDRATASE, MITOCHONDRIAL-RELATED"/>
    <property type="match status" value="1"/>
</dbReference>
<dbReference type="InterPro" id="IPR036052">
    <property type="entry name" value="TrpB-like_PALP_sf"/>
</dbReference>
<dbReference type="EMBL" id="JAUSUR010000003">
    <property type="protein sequence ID" value="MDQ0361082.1"/>
    <property type="molecule type" value="Genomic_DNA"/>
</dbReference>
<comment type="caution">
    <text evidence="8">The sequence shown here is derived from an EMBL/GenBank/DDBJ whole genome shotgun (WGS) entry which is preliminary data.</text>
</comment>
<dbReference type="RefSeq" id="WP_307407513.1">
    <property type="nucleotide sequence ID" value="NZ_JAUSUR010000003.1"/>
</dbReference>
<dbReference type="NCBIfam" id="TIGR01127">
    <property type="entry name" value="ilvA_1Cterm"/>
    <property type="match status" value="1"/>
</dbReference>
<keyword evidence="6 8" id="KW-0456">Lyase</keyword>
<evidence type="ECO:0000256" key="2">
    <source>
        <dbReference type="ARBA" id="ARBA00001933"/>
    </source>
</evidence>
<dbReference type="InterPro" id="IPR050147">
    <property type="entry name" value="Ser/Thr_Dehydratase"/>
</dbReference>
<dbReference type="Gene3D" id="3.40.50.1100">
    <property type="match status" value="2"/>
</dbReference>
<comment type="cofactor">
    <cofactor evidence="2">
        <name>pyridoxal 5'-phosphate</name>
        <dbReference type="ChEBI" id="CHEBI:597326"/>
    </cofactor>
</comment>
<dbReference type="Gene3D" id="3.30.70.260">
    <property type="match status" value="1"/>
</dbReference>
<reference evidence="8 9" key="1">
    <citation type="submission" date="2023-07" db="EMBL/GenBank/DDBJ databases">
        <title>Genomic Encyclopedia of Type Strains, Phase IV (KMG-IV): sequencing the most valuable type-strain genomes for metagenomic binning, comparative biology and taxonomic classification.</title>
        <authorList>
            <person name="Goeker M."/>
        </authorList>
    </citation>
    <scope>NUCLEOTIDE SEQUENCE [LARGE SCALE GENOMIC DNA]</scope>
    <source>
        <strain evidence="8 9">DSM 16784</strain>
    </source>
</reference>
<dbReference type="Pfam" id="PF00291">
    <property type="entry name" value="PALP"/>
    <property type="match status" value="1"/>
</dbReference>
<evidence type="ECO:0000256" key="6">
    <source>
        <dbReference type="ARBA" id="ARBA00023239"/>
    </source>
</evidence>
<evidence type="ECO:0000259" key="7">
    <source>
        <dbReference type="PROSITE" id="PS51671"/>
    </source>
</evidence>
<accession>A0ABU0E2F2</accession>